<dbReference type="InterPro" id="IPR006108">
    <property type="entry name" value="3HC_DH_C"/>
</dbReference>
<dbReference type="InterPro" id="IPR001753">
    <property type="entry name" value="Enoyl-CoA_hydra/iso"/>
</dbReference>
<dbReference type="InterPro" id="IPR029045">
    <property type="entry name" value="ClpP/crotonase-like_dom_sf"/>
</dbReference>
<dbReference type="Gene3D" id="3.90.226.10">
    <property type="entry name" value="2-enoyl-CoA Hydratase, Chain A, domain 1"/>
    <property type="match status" value="1"/>
</dbReference>
<dbReference type="InterPro" id="IPR036291">
    <property type="entry name" value="NAD(P)-bd_dom_sf"/>
</dbReference>
<evidence type="ECO:0000313" key="13">
    <source>
        <dbReference type="EMBL" id="MBE3639357.1"/>
    </source>
</evidence>
<evidence type="ECO:0000256" key="7">
    <source>
        <dbReference type="ARBA" id="ARBA00023098"/>
    </source>
</evidence>
<dbReference type="InterPro" id="IPR050136">
    <property type="entry name" value="FA_oxidation_alpha_subunit"/>
</dbReference>
<dbReference type="SUPFAM" id="SSF48179">
    <property type="entry name" value="6-phosphogluconate dehydrogenase C-terminal domain-like"/>
    <property type="match status" value="2"/>
</dbReference>
<evidence type="ECO:0000256" key="1">
    <source>
        <dbReference type="ARBA" id="ARBA00005005"/>
    </source>
</evidence>
<keyword evidence="4" id="KW-0442">Lipid degradation</keyword>
<evidence type="ECO:0000256" key="2">
    <source>
        <dbReference type="ARBA" id="ARBA00007005"/>
    </source>
</evidence>
<comment type="similarity">
    <text evidence="2">In the central section; belongs to the 3-hydroxyacyl-CoA dehydrogenase family.</text>
</comment>
<organism evidence="13 14">
    <name type="scientific">Mangrovicoccus algicola</name>
    <dbReference type="NCBI Taxonomy" id="2771008"/>
    <lineage>
        <taxon>Bacteria</taxon>
        <taxon>Pseudomonadati</taxon>
        <taxon>Pseudomonadota</taxon>
        <taxon>Alphaproteobacteria</taxon>
        <taxon>Rhodobacterales</taxon>
        <taxon>Paracoccaceae</taxon>
        <taxon>Mangrovicoccus</taxon>
    </lineage>
</organism>
<reference evidence="13" key="1">
    <citation type="submission" date="2020-09" db="EMBL/GenBank/DDBJ databases">
        <title>A novel bacterium of genus Mangrovicoccus, isolated from South China Sea.</title>
        <authorList>
            <person name="Huang H."/>
            <person name="Mo K."/>
            <person name="Hu Y."/>
        </authorList>
    </citation>
    <scope>NUCLEOTIDE SEQUENCE</scope>
    <source>
        <strain evidence="13">HB182678</strain>
    </source>
</reference>
<proteinExistence type="inferred from homology"/>
<dbReference type="GO" id="GO:0016509">
    <property type="term" value="F:long-chain (3S)-3-hydroxyacyl-CoA dehydrogenase (NAD+) activity"/>
    <property type="evidence" value="ECO:0007669"/>
    <property type="project" value="TreeGrafter"/>
</dbReference>
<dbReference type="Pfam" id="PF02737">
    <property type="entry name" value="3HCDH_N"/>
    <property type="match status" value="1"/>
</dbReference>
<comment type="catalytic activity">
    <reaction evidence="10">
        <text>a (3S)-3-hydroxyacyl-CoA + NAD(+) = a 3-oxoacyl-CoA + NADH + H(+)</text>
        <dbReference type="Rhea" id="RHEA:22432"/>
        <dbReference type="ChEBI" id="CHEBI:15378"/>
        <dbReference type="ChEBI" id="CHEBI:57318"/>
        <dbReference type="ChEBI" id="CHEBI:57540"/>
        <dbReference type="ChEBI" id="CHEBI:57945"/>
        <dbReference type="ChEBI" id="CHEBI:90726"/>
        <dbReference type="EC" id="1.1.1.35"/>
    </reaction>
</comment>
<feature type="domain" description="3-hydroxyacyl-CoA dehydrogenase NAD binding" evidence="12">
    <location>
        <begin position="329"/>
        <end position="507"/>
    </location>
</feature>
<dbReference type="FunFam" id="3.40.50.720:FF:000009">
    <property type="entry name" value="Fatty oxidation complex, alpha subunit"/>
    <property type="match status" value="1"/>
</dbReference>
<evidence type="ECO:0000259" key="12">
    <source>
        <dbReference type="Pfam" id="PF02737"/>
    </source>
</evidence>
<dbReference type="Proteomes" id="UP000609121">
    <property type="component" value="Unassembled WGS sequence"/>
</dbReference>
<dbReference type="PANTHER" id="PTHR43612:SF3">
    <property type="entry name" value="TRIFUNCTIONAL ENZYME SUBUNIT ALPHA, MITOCHONDRIAL"/>
    <property type="match status" value="1"/>
</dbReference>
<keyword evidence="14" id="KW-1185">Reference proteome</keyword>
<evidence type="ECO:0000259" key="11">
    <source>
        <dbReference type="Pfam" id="PF00725"/>
    </source>
</evidence>
<evidence type="ECO:0000313" key="14">
    <source>
        <dbReference type="Proteomes" id="UP000609121"/>
    </source>
</evidence>
<keyword evidence="7" id="KW-0443">Lipid metabolism</keyword>
<evidence type="ECO:0000256" key="8">
    <source>
        <dbReference type="ARBA" id="ARBA00023239"/>
    </source>
</evidence>
<evidence type="ECO:0000256" key="5">
    <source>
        <dbReference type="ARBA" id="ARBA00023002"/>
    </source>
</evidence>
<dbReference type="SUPFAM" id="SSF51735">
    <property type="entry name" value="NAD(P)-binding Rossmann-fold domains"/>
    <property type="match status" value="1"/>
</dbReference>
<keyword evidence="3" id="KW-0276">Fatty acid metabolism</keyword>
<dbReference type="SUPFAM" id="SSF52096">
    <property type="entry name" value="ClpP/crotonase"/>
    <property type="match status" value="1"/>
</dbReference>
<dbReference type="Pfam" id="PF00378">
    <property type="entry name" value="ECH_1"/>
    <property type="match status" value="1"/>
</dbReference>
<dbReference type="Pfam" id="PF00725">
    <property type="entry name" value="3HCDH"/>
    <property type="match status" value="1"/>
</dbReference>
<sequence>MADFAYEVDGDGVAVLTWDVPGKSMNVMSLEGLALFEELIDRALADAAVKGIVLTSGKDTFAGGMDLNIIARMKAEAGDNPAKGLFDGLTRIHAMMRKLERAGMDPKTLKGGKPVAAALPGTALGLGLELPLACHRIFAADNPKARIGLPEILVGIFPGAGGTTRLSRKLGAMAASPVLLEGRLFSPDKAKGAGLVDEVVPPAELLARAKAWVLAAQDADIVKPWDARGEKIPGGTPYHPAGFMTYVGASAMVNGKTKGVYPAAKALMSAVYEGAQVDFDTAIRIEARWFTNVLMNPSSGAMIRSLFINKEALEKGARRPDVPDQKVAKLGVLGAGMMGAGIAHVAAMAGIEVVLIDQSMAAAEKGKAHSEGLLSKAVSRRKSTPEKMAEVLGRITPATDFAALAECDLVIEAVFEDPKVKAEATAKAEAHLPATAIFATNTSTLPIGELAKASGRPQDFIGIHFFSPVDKMMLVEIIRGKQTGDRAVARALDFVRQIRKTPIVVNDARYFFANRCILPYVDEGVRMVREGVAPALVENAARLVGMPVGPLQLIDEVSIDLGARIARATKAAMGDAYPAENTDDVIFWMEEQGRLGRKSGAGFYAYDEKGRRTGLWDGLAERFDATGTQPELTEIQHRLLMVQALEAVRALQDGVLMDVREGDVASILGWGFAPWSGGVLSWLDMIGAAKAVEICNGLEARFGARFAAPDLLRDLAVKGEGFYARYLPAQAA</sequence>
<dbReference type="AlphaFoldDB" id="A0A8J7CYA1"/>
<evidence type="ECO:0000256" key="10">
    <source>
        <dbReference type="ARBA" id="ARBA00049556"/>
    </source>
</evidence>
<gene>
    <name evidence="13" type="ORF">ICN82_14245</name>
</gene>
<keyword evidence="5" id="KW-0560">Oxidoreductase</keyword>
<dbReference type="InterPro" id="IPR008927">
    <property type="entry name" value="6-PGluconate_DH-like_C_sf"/>
</dbReference>
<dbReference type="Gene3D" id="1.10.1040.50">
    <property type="match status" value="1"/>
</dbReference>
<keyword evidence="9" id="KW-0511">Multifunctional enzyme</keyword>
<feature type="domain" description="3-hydroxyacyl-CoA dehydrogenase C-terminal" evidence="11">
    <location>
        <begin position="511"/>
        <end position="606"/>
    </location>
</feature>
<dbReference type="RefSeq" id="WP_193183963.1">
    <property type="nucleotide sequence ID" value="NZ_JACVXA010000045.1"/>
</dbReference>
<keyword evidence="8" id="KW-0456">Lyase</keyword>
<protein>
    <submittedName>
        <fullName evidence="13">Enoyl-CoA hydratase/isomerase family protein</fullName>
    </submittedName>
</protein>
<dbReference type="CDD" id="cd06558">
    <property type="entry name" value="crotonase-like"/>
    <property type="match status" value="1"/>
</dbReference>
<dbReference type="InterPro" id="IPR006176">
    <property type="entry name" value="3-OHacyl-CoA_DH_NAD-bd"/>
</dbReference>
<evidence type="ECO:0000256" key="6">
    <source>
        <dbReference type="ARBA" id="ARBA00023027"/>
    </source>
</evidence>
<dbReference type="GO" id="GO:0070403">
    <property type="term" value="F:NAD+ binding"/>
    <property type="evidence" value="ECO:0007669"/>
    <property type="project" value="InterPro"/>
</dbReference>
<dbReference type="Gene3D" id="3.40.50.720">
    <property type="entry name" value="NAD(P)-binding Rossmann-like Domain"/>
    <property type="match status" value="1"/>
</dbReference>
<dbReference type="PANTHER" id="PTHR43612">
    <property type="entry name" value="TRIFUNCTIONAL ENZYME SUBUNIT ALPHA"/>
    <property type="match status" value="1"/>
</dbReference>
<dbReference type="GO" id="GO:0004300">
    <property type="term" value="F:enoyl-CoA hydratase activity"/>
    <property type="evidence" value="ECO:0007669"/>
    <property type="project" value="TreeGrafter"/>
</dbReference>
<accession>A0A8J7CYA1</accession>
<comment type="caution">
    <text evidence="13">The sequence shown here is derived from an EMBL/GenBank/DDBJ whole genome shotgun (WGS) entry which is preliminary data.</text>
</comment>
<evidence type="ECO:0000256" key="4">
    <source>
        <dbReference type="ARBA" id="ARBA00022963"/>
    </source>
</evidence>
<name>A0A8J7CYA1_9RHOB</name>
<dbReference type="GO" id="GO:0006635">
    <property type="term" value="P:fatty acid beta-oxidation"/>
    <property type="evidence" value="ECO:0007669"/>
    <property type="project" value="UniProtKB-UniPathway"/>
</dbReference>
<evidence type="ECO:0000256" key="3">
    <source>
        <dbReference type="ARBA" id="ARBA00022832"/>
    </source>
</evidence>
<dbReference type="EMBL" id="JACVXA010000045">
    <property type="protein sequence ID" value="MBE3639357.1"/>
    <property type="molecule type" value="Genomic_DNA"/>
</dbReference>
<keyword evidence="6" id="KW-0520">NAD</keyword>
<comment type="pathway">
    <text evidence="1">Lipid metabolism; fatty acid beta-oxidation.</text>
</comment>
<dbReference type="UniPathway" id="UPA00659"/>
<evidence type="ECO:0000256" key="9">
    <source>
        <dbReference type="ARBA" id="ARBA00023268"/>
    </source>
</evidence>